<protein>
    <submittedName>
        <fullName evidence="2">Uncharacterized protein</fullName>
    </submittedName>
</protein>
<reference evidence="2 3" key="1">
    <citation type="submission" date="2019-06" db="EMBL/GenBank/DDBJ databases">
        <title>Draft genomes of female and male turbot (Scophthalmus maximus).</title>
        <authorList>
            <person name="Xu H."/>
            <person name="Xu X.-W."/>
            <person name="Shao C."/>
            <person name="Chen S."/>
        </authorList>
    </citation>
    <scope>NUCLEOTIDE SEQUENCE [LARGE SCALE GENOMIC DNA]</scope>
    <source>
        <strain evidence="2">Ysfricsl-2016a</strain>
        <tissue evidence="2">Blood</tissue>
    </source>
</reference>
<accession>A0A6A4RVN7</accession>
<sequence length="71" mass="8029">MSLFFSQLLVFVFGEAQTELSFRPTTRNQRASRPSAAEPDQVQLRMDPGVELLSREAAARLFTLDNVVDRT</sequence>
<proteinExistence type="predicted"/>
<dbReference type="Proteomes" id="UP000438429">
    <property type="component" value="Unassembled WGS sequence"/>
</dbReference>
<evidence type="ECO:0000313" key="3">
    <source>
        <dbReference type="Proteomes" id="UP000438429"/>
    </source>
</evidence>
<feature type="signal peptide" evidence="1">
    <location>
        <begin position="1"/>
        <end position="18"/>
    </location>
</feature>
<comment type="caution">
    <text evidence="2">The sequence shown here is derived from an EMBL/GenBank/DDBJ whole genome shotgun (WGS) entry which is preliminary data.</text>
</comment>
<organism evidence="2 3">
    <name type="scientific">Scophthalmus maximus</name>
    <name type="common">Turbot</name>
    <name type="synonym">Psetta maxima</name>
    <dbReference type="NCBI Taxonomy" id="52904"/>
    <lineage>
        <taxon>Eukaryota</taxon>
        <taxon>Metazoa</taxon>
        <taxon>Chordata</taxon>
        <taxon>Craniata</taxon>
        <taxon>Vertebrata</taxon>
        <taxon>Euteleostomi</taxon>
        <taxon>Actinopterygii</taxon>
        <taxon>Neopterygii</taxon>
        <taxon>Teleostei</taxon>
        <taxon>Neoteleostei</taxon>
        <taxon>Acanthomorphata</taxon>
        <taxon>Carangaria</taxon>
        <taxon>Pleuronectiformes</taxon>
        <taxon>Pleuronectoidei</taxon>
        <taxon>Scophthalmidae</taxon>
        <taxon>Scophthalmus</taxon>
    </lineage>
</organism>
<gene>
    <name evidence="2" type="ORF">F2P81_025200</name>
</gene>
<dbReference type="AlphaFoldDB" id="A0A6A4RVN7"/>
<evidence type="ECO:0000313" key="2">
    <source>
        <dbReference type="EMBL" id="KAF0022574.1"/>
    </source>
</evidence>
<name>A0A6A4RVN7_SCOMX</name>
<keyword evidence="1" id="KW-0732">Signal</keyword>
<dbReference type="EMBL" id="VEVO01000025">
    <property type="protein sequence ID" value="KAF0022574.1"/>
    <property type="molecule type" value="Genomic_DNA"/>
</dbReference>
<evidence type="ECO:0000256" key="1">
    <source>
        <dbReference type="SAM" id="SignalP"/>
    </source>
</evidence>
<feature type="chain" id="PRO_5025571225" evidence="1">
    <location>
        <begin position="19"/>
        <end position="71"/>
    </location>
</feature>